<evidence type="ECO:0000313" key="3">
    <source>
        <dbReference type="EMBL" id="HIQ81416.1"/>
    </source>
</evidence>
<dbReference type="InterPro" id="IPR053150">
    <property type="entry name" value="Teicoplanin_resist-assoc"/>
</dbReference>
<dbReference type="PANTHER" id="PTHR36834">
    <property type="entry name" value="MEMBRANE PROTEIN-RELATED"/>
    <property type="match status" value="1"/>
</dbReference>
<dbReference type="Proteomes" id="UP000886787">
    <property type="component" value="Unassembled WGS sequence"/>
</dbReference>
<dbReference type="Pfam" id="PF04892">
    <property type="entry name" value="VanZ"/>
    <property type="match status" value="1"/>
</dbReference>
<evidence type="ECO:0000313" key="4">
    <source>
        <dbReference type="Proteomes" id="UP000886787"/>
    </source>
</evidence>
<keyword evidence="1" id="KW-1133">Transmembrane helix</keyword>
<keyword evidence="1" id="KW-0472">Membrane</keyword>
<reference evidence="3" key="2">
    <citation type="journal article" date="2021" name="PeerJ">
        <title>Extensive microbial diversity within the chicken gut microbiome revealed by metagenomics and culture.</title>
        <authorList>
            <person name="Gilroy R."/>
            <person name="Ravi A."/>
            <person name="Getino M."/>
            <person name="Pursley I."/>
            <person name="Horton D.L."/>
            <person name="Alikhan N.F."/>
            <person name="Baker D."/>
            <person name="Gharbi K."/>
            <person name="Hall N."/>
            <person name="Watson M."/>
            <person name="Adriaenssens E.M."/>
            <person name="Foster-Nyarko E."/>
            <person name="Jarju S."/>
            <person name="Secka A."/>
            <person name="Antonio M."/>
            <person name="Oren A."/>
            <person name="Chaudhuri R.R."/>
            <person name="La Ragione R."/>
            <person name="Hildebrand F."/>
            <person name="Pallen M.J."/>
        </authorList>
    </citation>
    <scope>NUCLEOTIDE SEQUENCE</scope>
    <source>
        <strain evidence="3">ChiSjej1B19-3389</strain>
    </source>
</reference>
<organism evidence="3 4">
    <name type="scientific">Candidatus Scatavimonas merdigallinarum</name>
    <dbReference type="NCBI Taxonomy" id="2840914"/>
    <lineage>
        <taxon>Bacteria</taxon>
        <taxon>Bacillati</taxon>
        <taxon>Bacillota</taxon>
        <taxon>Clostridia</taxon>
        <taxon>Eubacteriales</taxon>
        <taxon>Oscillospiraceae</taxon>
        <taxon>Oscillospiraceae incertae sedis</taxon>
        <taxon>Candidatus Scatavimonas</taxon>
    </lineage>
</organism>
<dbReference type="AlphaFoldDB" id="A0A9D0ZJJ4"/>
<evidence type="ECO:0000256" key="1">
    <source>
        <dbReference type="SAM" id="Phobius"/>
    </source>
</evidence>
<feature type="transmembrane region" description="Helical" evidence="1">
    <location>
        <begin position="122"/>
        <end position="142"/>
    </location>
</feature>
<dbReference type="PANTHER" id="PTHR36834:SF2">
    <property type="entry name" value="MEMBRANE PROTEIN"/>
    <property type="match status" value="1"/>
</dbReference>
<reference evidence="3" key="1">
    <citation type="submission" date="2020-10" db="EMBL/GenBank/DDBJ databases">
        <authorList>
            <person name="Gilroy R."/>
        </authorList>
    </citation>
    <scope>NUCLEOTIDE SEQUENCE</scope>
    <source>
        <strain evidence="3">ChiSjej1B19-3389</strain>
    </source>
</reference>
<keyword evidence="1" id="KW-0812">Transmembrane</keyword>
<dbReference type="InterPro" id="IPR006976">
    <property type="entry name" value="VanZ-like"/>
</dbReference>
<sequence>MKTGEKRIVLHFNQGTIYSILCAVLPCVIYFMVKRKNKNKLSWLFVWIFILYIWQIYDLTGVGGLSDILYAPQGGMNESIIQAKINLIPFDTIERSFYLNILMLVPFGFLAPFIWKNFRKIYKTVLLGAGFSLLIELSQLITTRTSDINDVIANTMGAFIGYSIWKVFSLCCGRRLKKPIDSKWDLIWYILLSFSGMFFLYYPFWFSRAIAPLIWG</sequence>
<accession>A0A9D0ZJJ4</accession>
<feature type="transmembrane region" description="Helical" evidence="1">
    <location>
        <begin position="186"/>
        <end position="206"/>
    </location>
</feature>
<feature type="transmembrane region" description="Helical" evidence="1">
    <location>
        <begin position="148"/>
        <end position="165"/>
    </location>
</feature>
<feature type="transmembrane region" description="Helical" evidence="1">
    <location>
        <begin position="97"/>
        <end position="115"/>
    </location>
</feature>
<feature type="domain" description="VanZ-like" evidence="2">
    <location>
        <begin position="80"/>
        <end position="168"/>
    </location>
</feature>
<evidence type="ECO:0000259" key="2">
    <source>
        <dbReference type="Pfam" id="PF04892"/>
    </source>
</evidence>
<name>A0A9D0ZJJ4_9FIRM</name>
<protein>
    <submittedName>
        <fullName evidence="3">VanZ family protein</fullName>
    </submittedName>
</protein>
<gene>
    <name evidence="3" type="ORF">IAD32_09100</name>
</gene>
<feature type="transmembrane region" description="Helical" evidence="1">
    <location>
        <begin position="40"/>
        <end position="57"/>
    </location>
</feature>
<feature type="transmembrane region" description="Helical" evidence="1">
    <location>
        <begin position="15"/>
        <end position="33"/>
    </location>
</feature>
<proteinExistence type="predicted"/>
<comment type="caution">
    <text evidence="3">The sequence shown here is derived from an EMBL/GenBank/DDBJ whole genome shotgun (WGS) entry which is preliminary data.</text>
</comment>
<dbReference type="EMBL" id="DVFW01000048">
    <property type="protein sequence ID" value="HIQ81416.1"/>
    <property type="molecule type" value="Genomic_DNA"/>
</dbReference>